<dbReference type="GO" id="GO:0051015">
    <property type="term" value="F:actin filament binding"/>
    <property type="evidence" value="ECO:0007669"/>
    <property type="project" value="TreeGrafter"/>
</dbReference>
<feature type="repeat" description="WD" evidence="5">
    <location>
        <begin position="315"/>
        <end position="348"/>
    </location>
</feature>
<dbReference type="InterPro" id="IPR015943">
    <property type="entry name" value="WD40/YVTN_repeat-like_dom_sf"/>
</dbReference>
<evidence type="ECO:0000256" key="3">
    <source>
        <dbReference type="ARBA" id="ARBA00038366"/>
    </source>
</evidence>
<accession>A0A6P7TGU1</accession>
<dbReference type="AlphaFoldDB" id="A0A6P7TGU1"/>
<dbReference type="GO" id="GO:0030864">
    <property type="term" value="C:cortical actin cytoskeleton"/>
    <property type="evidence" value="ECO:0007669"/>
    <property type="project" value="TreeGrafter"/>
</dbReference>
<name>A0A6P7TGU1_9MOLL</name>
<dbReference type="PROSITE" id="PS50082">
    <property type="entry name" value="WD_REPEATS_2"/>
    <property type="match status" value="6"/>
</dbReference>
<evidence type="ECO:0000313" key="7">
    <source>
        <dbReference type="RefSeq" id="XP_029649430.1"/>
    </source>
</evidence>
<dbReference type="FunFam" id="2.130.10.10:FF:000167">
    <property type="entry name" value="Actin-interacting protein 1"/>
    <property type="match status" value="1"/>
</dbReference>
<keyword evidence="2" id="KW-0677">Repeat</keyword>
<feature type="repeat" description="WD" evidence="5">
    <location>
        <begin position="185"/>
        <end position="226"/>
    </location>
</feature>
<dbReference type="Proteomes" id="UP000515154">
    <property type="component" value="Linkage group LG22"/>
</dbReference>
<proteinExistence type="inferred from homology"/>
<dbReference type="GO" id="GO:0030833">
    <property type="term" value="P:regulation of actin filament polymerization"/>
    <property type="evidence" value="ECO:0007669"/>
    <property type="project" value="UniProtKB-ARBA"/>
</dbReference>
<dbReference type="GO" id="GO:0030042">
    <property type="term" value="P:actin filament depolymerization"/>
    <property type="evidence" value="ECO:0007669"/>
    <property type="project" value="TreeGrafter"/>
</dbReference>
<evidence type="ECO:0000256" key="5">
    <source>
        <dbReference type="PROSITE-ProRule" id="PRU00221"/>
    </source>
</evidence>
<gene>
    <name evidence="7" type="primary">LOC115223147</name>
</gene>
<dbReference type="Gene3D" id="2.130.10.10">
    <property type="entry name" value="YVTN repeat-like/Quinoprotein amine dehydrogenase"/>
    <property type="match status" value="2"/>
</dbReference>
<feature type="repeat" description="WD" evidence="5">
    <location>
        <begin position="229"/>
        <end position="270"/>
    </location>
</feature>
<dbReference type="InterPro" id="IPR011047">
    <property type="entry name" value="Quinoprotein_ADH-like_sf"/>
</dbReference>
<dbReference type="SMART" id="SM00320">
    <property type="entry name" value="WD40"/>
    <property type="match status" value="11"/>
</dbReference>
<evidence type="ECO:0000313" key="6">
    <source>
        <dbReference type="Proteomes" id="UP000515154"/>
    </source>
</evidence>
<dbReference type="PROSITE" id="PS50294">
    <property type="entry name" value="WD_REPEATS_REGION"/>
    <property type="match status" value="5"/>
</dbReference>
<dbReference type="GO" id="GO:0030834">
    <property type="term" value="P:regulation of actin filament depolymerization"/>
    <property type="evidence" value="ECO:0007669"/>
    <property type="project" value="UniProtKB-ARBA"/>
</dbReference>
<dbReference type="GO" id="GO:0040011">
    <property type="term" value="P:locomotion"/>
    <property type="evidence" value="ECO:0007669"/>
    <property type="project" value="TreeGrafter"/>
</dbReference>
<evidence type="ECO:0000256" key="2">
    <source>
        <dbReference type="ARBA" id="ARBA00022737"/>
    </source>
</evidence>
<dbReference type="KEGG" id="osn:115223147"/>
<feature type="repeat" description="WD" evidence="5">
    <location>
        <begin position="476"/>
        <end position="517"/>
    </location>
</feature>
<evidence type="ECO:0000256" key="4">
    <source>
        <dbReference type="ARBA" id="ARBA00067845"/>
    </source>
</evidence>
<dbReference type="CDD" id="cd00200">
    <property type="entry name" value="WD40"/>
    <property type="match status" value="1"/>
</dbReference>
<comment type="similarity">
    <text evidence="3">Belongs to the WD repeat AIP1 family.</text>
</comment>
<feature type="repeat" description="WD" evidence="5">
    <location>
        <begin position="518"/>
        <end position="552"/>
    </location>
</feature>
<dbReference type="GO" id="GO:0045214">
    <property type="term" value="P:sarcomere organization"/>
    <property type="evidence" value="ECO:0007669"/>
    <property type="project" value="TreeGrafter"/>
</dbReference>
<evidence type="ECO:0000256" key="1">
    <source>
        <dbReference type="ARBA" id="ARBA00022574"/>
    </source>
</evidence>
<organism evidence="6 7">
    <name type="scientific">Octopus sinensis</name>
    <name type="common">East Asian common octopus</name>
    <dbReference type="NCBI Taxonomy" id="2607531"/>
    <lineage>
        <taxon>Eukaryota</taxon>
        <taxon>Metazoa</taxon>
        <taxon>Spiralia</taxon>
        <taxon>Lophotrochozoa</taxon>
        <taxon>Mollusca</taxon>
        <taxon>Cephalopoda</taxon>
        <taxon>Coleoidea</taxon>
        <taxon>Octopodiformes</taxon>
        <taxon>Octopoda</taxon>
        <taxon>Incirrata</taxon>
        <taxon>Octopodidae</taxon>
        <taxon>Octopus</taxon>
    </lineage>
</organism>
<sequence length="596" mass="65134">MSYTLKTTFPTLPRTQRGMPIVLGADPKGKYFLYTNGHNVVIRDIENPNSCDMYTEHSGNVMVAKYSPSGFYIASGDDRGKIRIWDTINPEHVLSKEYQPIAGTIKDIAWSPDNKRMLVAGDGKGTFARAFLVDTGSSVGEISGHSKQINSCDYRQMNPFRVVTASEDYSVVMCEGPPFKFTKKIDAHTNFVNCIRYSPNGEKFISGGADGKAFVYDGKNGESIGELGSPAHKGGIYGIAFSPDNSEVLTVSGDKTAKIWDANTYTLVKEFVFGKTLDDMLVSCIWIGNNIITISLSGFITYLDRNCPEKPLRVLKGHNKPITALTTTPDRKLVFSGCSSGHINYWDLVNGLDDRIVGKPHNSQIQDLVVSGDNLISISMDDTIRFTSISSMQYGNASVKLESQPRSVAVHNNLTAVACVKHVILLQGERIVLTLPISYEGCSAAFNVNGSLLAVGGVNSYHVYNVNNCTLTEAKVVEESGAVRDLAFSPDGQYLATGNDSRYVMVYSLSDYSVKYRSTSHSVKVNSVAWSPDSTHLASAGVDGNIVIHDIQDTFSSLNIKGAHRLSQVNRVIWLDSNLVLSAGQDSNLKQWAITF</sequence>
<dbReference type="Pfam" id="PF00400">
    <property type="entry name" value="WD40"/>
    <property type="match status" value="7"/>
</dbReference>
<dbReference type="InterPro" id="IPR001680">
    <property type="entry name" value="WD40_rpt"/>
</dbReference>
<dbReference type="PANTHER" id="PTHR19856">
    <property type="entry name" value="WD-REPEATCONTAINING PROTEIN WDR1"/>
    <property type="match status" value="1"/>
</dbReference>
<feature type="repeat" description="WD" evidence="5">
    <location>
        <begin position="54"/>
        <end position="95"/>
    </location>
</feature>
<keyword evidence="1 5" id="KW-0853">WD repeat</keyword>
<dbReference type="SUPFAM" id="SSF50998">
    <property type="entry name" value="Quinoprotein alcohol dehydrogenase-like"/>
    <property type="match status" value="1"/>
</dbReference>
<dbReference type="PANTHER" id="PTHR19856:SF0">
    <property type="entry name" value="WD REPEAT-CONTAINING PROTEIN 1"/>
    <property type="match status" value="1"/>
</dbReference>
<reference evidence="7" key="1">
    <citation type="submission" date="2025-08" db="UniProtKB">
        <authorList>
            <consortium name="RefSeq"/>
        </authorList>
    </citation>
    <scope>IDENTIFICATION</scope>
</reference>
<dbReference type="RefSeq" id="XP_029649430.1">
    <property type="nucleotide sequence ID" value="XM_029793570.2"/>
</dbReference>
<dbReference type="InterPro" id="IPR019775">
    <property type="entry name" value="WD40_repeat_CS"/>
</dbReference>
<protein>
    <recommendedName>
        <fullName evidence="4">Actin-interacting protein 1</fullName>
    </recommendedName>
</protein>
<keyword evidence="6" id="KW-1185">Reference proteome</keyword>
<dbReference type="PROSITE" id="PS00678">
    <property type="entry name" value="WD_REPEATS_1"/>
    <property type="match status" value="1"/>
</dbReference>
<dbReference type="FunFam" id="2.130.10.10:FF:000102">
    <property type="entry name" value="Actin-interacting protein 1"/>
    <property type="match status" value="1"/>
</dbReference>